<dbReference type="AlphaFoldDB" id="A0A382ALN6"/>
<proteinExistence type="predicted"/>
<organism evidence="1">
    <name type="scientific">marine metagenome</name>
    <dbReference type="NCBI Taxonomy" id="408172"/>
    <lineage>
        <taxon>unclassified sequences</taxon>
        <taxon>metagenomes</taxon>
        <taxon>ecological metagenomes</taxon>
    </lineage>
</organism>
<evidence type="ECO:0000313" key="1">
    <source>
        <dbReference type="EMBL" id="SVB02485.1"/>
    </source>
</evidence>
<dbReference type="EMBL" id="UINC01025941">
    <property type="protein sequence ID" value="SVB02485.1"/>
    <property type="molecule type" value="Genomic_DNA"/>
</dbReference>
<gene>
    <name evidence="1" type="ORF">METZ01_LOCUS155339</name>
</gene>
<reference evidence="1" key="1">
    <citation type="submission" date="2018-05" db="EMBL/GenBank/DDBJ databases">
        <authorList>
            <person name="Lanie J.A."/>
            <person name="Ng W.-L."/>
            <person name="Kazmierczak K.M."/>
            <person name="Andrzejewski T.M."/>
            <person name="Davidsen T.M."/>
            <person name="Wayne K.J."/>
            <person name="Tettelin H."/>
            <person name="Glass J.I."/>
            <person name="Rusch D."/>
            <person name="Podicherti R."/>
            <person name="Tsui H.-C.T."/>
            <person name="Winkler M.E."/>
        </authorList>
    </citation>
    <scope>NUCLEOTIDE SEQUENCE</scope>
</reference>
<protein>
    <submittedName>
        <fullName evidence="1">Uncharacterized protein</fullName>
    </submittedName>
</protein>
<name>A0A382ALN6_9ZZZZ</name>
<sequence length="362" mass="41395">MKMRNTMLWILVFFIFNTKTVFSNQNHDKDNHPLAASLAASVNCPNEADAAGRKYLTERMMHSETMFSELRHNIPGLKNLNNKQIMGMMKLMGPNYYWNFDKKDPNQKTGALLLAHGYGKEGDRAFHNSMTDISTNHITTLSLGMSMMTSKHIECALSEIRENGAEKIYIVPISSTPHNTLVQQWEYIFGLRNDHAYTRVKSFQLDDVVFLDPISDHQIAKKIVLDYAQEISINPKNETVVIIAHGPVGETDNELELELMENLAVYVRENGKFNDVRPFTLQDDAPKEIRDENVKQIQQFIENATLDGKKVLMVSNLMSGKGIQRKINEDFSGLDYKFNSKGFLTHPLFKEWILQSIESSDK</sequence>
<accession>A0A382ALN6</accession>